<dbReference type="AlphaFoldDB" id="A0A9X7W224"/>
<sequence length="145" mass="15668">MRRYGWVLTVLIIAAFFIIQHRSVPNAPSPTNAVTTSQGIRIPVVTEVPSGTGEVWILARKSNGGYVVNVYNRQTLLHAFMAGKKITSDSTGTTYSASNDIRLGYIEYQATAIHVNKDGKSGYIALRQIASQGTTVNQPATSNAP</sequence>
<protein>
    <submittedName>
        <fullName evidence="1">Uncharacterized protein</fullName>
    </submittedName>
</protein>
<organism evidence="1 2">
    <name type="scientific">Alicyclobacillus mengziensis</name>
    <dbReference type="NCBI Taxonomy" id="2931921"/>
    <lineage>
        <taxon>Bacteria</taxon>
        <taxon>Bacillati</taxon>
        <taxon>Bacillota</taxon>
        <taxon>Bacilli</taxon>
        <taxon>Bacillales</taxon>
        <taxon>Alicyclobacillaceae</taxon>
        <taxon>Alicyclobacillus</taxon>
    </lineage>
</organism>
<name>A0A9X7W224_9BACL</name>
<accession>A0A9X7W224</accession>
<keyword evidence="2" id="KW-1185">Reference proteome</keyword>
<dbReference type="Proteomes" id="UP000663505">
    <property type="component" value="Chromosome"/>
</dbReference>
<dbReference type="RefSeq" id="WP_206658356.1">
    <property type="nucleotide sequence ID" value="NZ_CP071182.1"/>
</dbReference>
<proteinExistence type="predicted"/>
<evidence type="ECO:0000313" key="1">
    <source>
        <dbReference type="EMBL" id="QSO49042.1"/>
    </source>
</evidence>
<reference evidence="1 2" key="1">
    <citation type="submission" date="2021-02" db="EMBL/GenBank/DDBJ databases">
        <title>Alicyclobacillus curvatus sp. nov. and Alicyclobacillus mengziensis sp. nov., two acidophilic bacteria isolated from acid mine drainage.</title>
        <authorList>
            <person name="Huang Y."/>
        </authorList>
    </citation>
    <scope>NUCLEOTIDE SEQUENCE [LARGE SCALE GENOMIC DNA]</scope>
    <source>
        <strain evidence="1 2">S30H14</strain>
    </source>
</reference>
<dbReference type="KEGG" id="afx:JZ786_08995"/>
<evidence type="ECO:0000313" key="2">
    <source>
        <dbReference type="Proteomes" id="UP000663505"/>
    </source>
</evidence>
<gene>
    <name evidence="1" type="ORF">JZ786_08995</name>
</gene>
<dbReference type="EMBL" id="CP071182">
    <property type="protein sequence ID" value="QSO49042.1"/>
    <property type="molecule type" value="Genomic_DNA"/>
</dbReference>